<evidence type="ECO:0000313" key="9">
    <source>
        <dbReference type="EMBL" id="OCF30562.1"/>
    </source>
</evidence>
<dbReference type="GO" id="GO:0005789">
    <property type="term" value="C:endoplasmic reticulum membrane"/>
    <property type="evidence" value="ECO:0007669"/>
    <property type="project" value="UniProtKB-SubCell"/>
</dbReference>
<dbReference type="STRING" id="1296120.A0A1B9GHM7"/>
<dbReference type="Gene3D" id="1.10.287.110">
    <property type="entry name" value="DnaJ domain"/>
    <property type="match status" value="1"/>
</dbReference>
<dbReference type="FunFam" id="1.10.287.110:FF:000070">
    <property type="entry name" value="Endoplasmic reticulum protein, putative"/>
    <property type="match status" value="1"/>
</dbReference>
<keyword evidence="4 7" id="KW-1133">Transmembrane helix</keyword>
<evidence type="ECO:0000313" key="10">
    <source>
        <dbReference type="Proteomes" id="UP000092666"/>
    </source>
</evidence>
<proteinExistence type="predicted"/>
<dbReference type="Proteomes" id="UP000092666">
    <property type="component" value="Unassembled WGS sequence"/>
</dbReference>
<keyword evidence="3" id="KW-0256">Endoplasmic reticulum</keyword>
<organism evidence="9 10">
    <name type="scientific">Kwoniella heveanensis BCC8398</name>
    <dbReference type="NCBI Taxonomy" id="1296120"/>
    <lineage>
        <taxon>Eukaryota</taxon>
        <taxon>Fungi</taxon>
        <taxon>Dikarya</taxon>
        <taxon>Basidiomycota</taxon>
        <taxon>Agaricomycotina</taxon>
        <taxon>Tremellomycetes</taxon>
        <taxon>Tremellales</taxon>
        <taxon>Cryptococcaceae</taxon>
        <taxon>Kwoniella</taxon>
    </lineage>
</organism>
<feature type="domain" description="J" evidence="8">
    <location>
        <begin position="157"/>
        <end position="221"/>
    </location>
</feature>
<feature type="region of interest" description="Disordered" evidence="6">
    <location>
        <begin position="58"/>
        <end position="137"/>
    </location>
</feature>
<dbReference type="InterPro" id="IPR001623">
    <property type="entry name" value="DnaJ_domain"/>
</dbReference>
<dbReference type="GO" id="GO:0071218">
    <property type="term" value="P:cellular response to misfolded protein"/>
    <property type="evidence" value="ECO:0007669"/>
    <property type="project" value="TreeGrafter"/>
</dbReference>
<dbReference type="Pfam" id="PF09320">
    <property type="entry name" value="DUF1977"/>
    <property type="match status" value="1"/>
</dbReference>
<evidence type="ECO:0000256" key="2">
    <source>
        <dbReference type="ARBA" id="ARBA00022692"/>
    </source>
</evidence>
<dbReference type="PROSITE" id="PS00636">
    <property type="entry name" value="DNAJ_1"/>
    <property type="match status" value="1"/>
</dbReference>
<dbReference type="SMART" id="SM00271">
    <property type="entry name" value="DnaJ"/>
    <property type="match status" value="1"/>
</dbReference>
<evidence type="ECO:0000256" key="4">
    <source>
        <dbReference type="ARBA" id="ARBA00022989"/>
    </source>
</evidence>
<feature type="compositionally biased region" description="Gly residues" evidence="6">
    <location>
        <begin position="236"/>
        <end position="252"/>
    </location>
</feature>
<reference evidence="9 10" key="1">
    <citation type="submission" date="2013-07" db="EMBL/GenBank/DDBJ databases">
        <title>The Genome Sequence of Cryptococcus heveanensis BCC8398.</title>
        <authorList>
            <consortium name="The Broad Institute Genome Sequencing Platform"/>
            <person name="Cuomo C."/>
            <person name="Litvintseva A."/>
            <person name="Chen Y."/>
            <person name="Heitman J."/>
            <person name="Sun S."/>
            <person name="Springer D."/>
            <person name="Dromer F."/>
            <person name="Young S.K."/>
            <person name="Zeng Q."/>
            <person name="Gargeya S."/>
            <person name="Fitzgerald M."/>
            <person name="Abouelleil A."/>
            <person name="Alvarado L."/>
            <person name="Berlin A.M."/>
            <person name="Chapman S.B."/>
            <person name="Dewar J."/>
            <person name="Goldberg J."/>
            <person name="Griggs A."/>
            <person name="Gujja S."/>
            <person name="Hansen M."/>
            <person name="Howarth C."/>
            <person name="Imamovic A."/>
            <person name="Larimer J."/>
            <person name="McCowan C."/>
            <person name="Murphy C."/>
            <person name="Pearson M."/>
            <person name="Priest M."/>
            <person name="Roberts A."/>
            <person name="Saif S."/>
            <person name="Shea T."/>
            <person name="Sykes S."/>
            <person name="Wortman J."/>
            <person name="Nusbaum C."/>
            <person name="Birren B."/>
        </authorList>
    </citation>
    <scope>NUCLEOTIDE SEQUENCE [LARGE SCALE GENOMIC DNA]</scope>
    <source>
        <strain evidence="9 10">BCC8398</strain>
    </source>
</reference>
<name>A0A1B9GHM7_9TREE</name>
<evidence type="ECO:0000256" key="3">
    <source>
        <dbReference type="ARBA" id="ARBA00022824"/>
    </source>
</evidence>
<dbReference type="PRINTS" id="PR00625">
    <property type="entry name" value="JDOMAIN"/>
</dbReference>
<dbReference type="AlphaFoldDB" id="A0A1B9GHM7"/>
<reference evidence="10" key="2">
    <citation type="submission" date="2013-12" db="EMBL/GenBank/DDBJ databases">
        <title>Evolution of pathogenesis and genome organization in the Tremellales.</title>
        <authorList>
            <person name="Cuomo C."/>
            <person name="Litvintseva A."/>
            <person name="Heitman J."/>
            <person name="Chen Y."/>
            <person name="Sun S."/>
            <person name="Springer D."/>
            <person name="Dromer F."/>
            <person name="Young S."/>
            <person name="Zeng Q."/>
            <person name="Chapman S."/>
            <person name="Gujja S."/>
            <person name="Saif S."/>
            <person name="Birren B."/>
        </authorList>
    </citation>
    <scope>NUCLEOTIDE SEQUENCE [LARGE SCALE GENOMIC DNA]</scope>
    <source>
        <strain evidence="10">BCC8398</strain>
    </source>
</reference>
<dbReference type="GO" id="GO:0030544">
    <property type="term" value="F:Hsp70 protein binding"/>
    <property type="evidence" value="ECO:0007669"/>
    <property type="project" value="TreeGrafter"/>
</dbReference>
<feature type="transmembrane region" description="Helical" evidence="7">
    <location>
        <begin position="322"/>
        <end position="344"/>
    </location>
</feature>
<dbReference type="PROSITE" id="PS50076">
    <property type="entry name" value="DNAJ_2"/>
    <property type="match status" value="1"/>
</dbReference>
<gene>
    <name evidence="9" type="ORF">I316_07763</name>
</gene>
<keyword evidence="5 7" id="KW-0472">Membrane</keyword>
<dbReference type="CDD" id="cd06257">
    <property type="entry name" value="DnaJ"/>
    <property type="match status" value="1"/>
</dbReference>
<evidence type="ECO:0000259" key="8">
    <source>
        <dbReference type="PROSITE" id="PS50076"/>
    </source>
</evidence>
<dbReference type="OrthoDB" id="1507364at2759"/>
<feature type="compositionally biased region" description="Low complexity" evidence="6">
    <location>
        <begin position="58"/>
        <end position="96"/>
    </location>
</feature>
<dbReference type="InterPro" id="IPR015399">
    <property type="entry name" value="DUF1977_DnaJ-like"/>
</dbReference>
<evidence type="ECO:0000256" key="1">
    <source>
        <dbReference type="ARBA" id="ARBA00004389"/>
    </source>
</evidence>
<sequence>MEGNKEEAIRCLSIASRHRSNSNLSSALKFAKKSVALYTTPEGEALITIIEREIETGGTANAGTSGSANASGSPSPSPAPSQSSAPTPNGTGPTTNSKATKATGVEEHVTSAHSRPGHGSSEKKAEPSSSTSTAKKREFTPKQLEVVKRVKACKHHEYYEILAVEKKCSENDVKRAYKKLALLLHPDKNGAPGADEAFKMVSKAFQVLSDDNLRSAYDSNPTYDPTQRNPGPSSFGRGGGGGMSGFGGGGPGMYQSEINPEDLFNMFFGGGGGGFGGNSPFGGANVFTFGGPGGFQAHYSGRPRRPAPRQAAGDAQASPLTALLPIIILFAFAMISIIPSLFAATRAPDPTYTFEPSRFKDKDLRRETSNWHVPYHVNRDEWEKSEIWTSVPEVRRGKGKEGLYSTKLRTFERGVENNYARRLQNDCQYFLDLKQQRINENSGFFGIGADHDKLKEIRASTSPACDQLRKWGIGTAAGW</sequence>
<comment type="subcellular location">
    <subcellularLocation>
        <location evidence="1">Endoplasmic reticulum membrane</location>
        <topology evidence="1">Single-pass membrane protein</topology>
    </subcellularLocation>
</comment>
<evidence type="ECO:0000256" key="6">
    <source>
        <dbReference type="SAM" id="MobiDB-lite"/>
    </source>
</evidence>
<keyword evidence="2 7" id="KW-0812">Transmembrane</keyword>
<dbReference type="InterPro" id="IPR036869">
    <property type="entry name" value="J_dom_sf"/>
</dbReference>
<dbReference type="PANTHER" id="PTHR43908:SF3">
    <property type="entry name" value="AT29763P-RELATED"/>
    <property type="match status" value="1"/>
</dbReference>
<feature type="compositionally biased region" description="Polar residues" evidence="6">
    <location>
        <begin position="217"/>
        <end position="229"/>
    </location>
</feature>
<dbReference type="InterPro" id="IPR051100">
    <property type="entry name" value="DnaJ_subfamily_B/C"/>
</dbReference>
<keyword evidence="10" id="KW-1185">Reference proteome</keyword>
<protein>
    <submittedName>
        <fullName evidence="9">Endoplasmic reticulum protein</fullName>
    </submittedName>
</protein>
<accession>A0A1B9GHM7</accession>
<dbReference type="Pfam" id="PF00226">
    <property type="entry name" value="DnaJ"/>
    <property type="match status" value="1"/>
</dbReference>
<evidence type="ECO:0000256" key="5">
    <source>
        <dbReference type="ARBA" id="ARBA00023136"/>
    </source>
</evidence>
<dbReference type="EMBL" id="KV700146">
    <property type="protein sequence ID" value="OCF30562.1"/>
    <property type="molecule type" value="Genomic_DNA"/>
</dbReference>
<dbReference type="InterPro" id="IPR018253">
    <property type="entry name" value="DnaJ_domain_CS"/>
</dbReference>
<dbReference type="SUPFAM" id="SSF46565">
    <property type="entry name" value="Chaperone J-domain"/>
    <property type="match status" value="1"/>
</dbReference>
<feature type="region of interest" description="Disordered" evidence="6">
    <location>
        <begin position="216"/>
        <end position="252"/>
    </location>
</feature>
<evidence type="ECO:0000256" key="7">
    <source>
        <dbReference type="SAM" id="Phobius"/>
    </source>
</evidence>
<dbReference type="PANTHER" id="PTHR43908">
    <property type="entry name" value="AT29763P-RELATED"/>
    <property type="match status" value="1"/>
</dbReference>